<dbReference type="InterPro" id="IPR023203">
    <property type="entry name" value="TTHA0068_sf"/>
</dbReference>
<proteinExistence type="predicted"/>
<reference evidence="1" key="1">
    <citation type="submission" date="2022-12" db="EMBL/GenBank/DDBJ databases">
        <title>Polyphasic identification of a Novel Hot-Spring Cyanobacterium Ocullathermofonsia sinensis gen nov. sp. nov. and Genomic Insights on its Adaptations to the Thermal Habitat.</title>
        <authorList>
            <person name="Daroch M."/>
            <person name="Tang J."/>
            <person name="Jiang Y."/>
        </authorList>
    </citation>
    <scope>NUCLEOTIDE SEQUENCE</scope>
    <source>
        <strain evidence="1">PKUAC-SCTA174</strain>
    </source>
</reference>
<dbReference type="Pfam" id="PF03745">
    <property type="entry name" value="DUF309"/>
    <property type="match status" value="1"/>
</dbReference>
<name>A0A9E8ZFV4_9CYAN</name>
<dbReference type="Proteomes" id="UP001163152">
    <property type="component" value="Chromosome"/>
</dbReference>
<evidence type="ECO:0000313" key="1">
    <source>
        <dbReference type="EMBL" id="WAL60593.1"/>
    </source>
</evidence>
<dbReference type="PANTHER" id="PTHR34796">
    <property type="entry name" value="EXPRESSED PROTEIN"/>
    <property type="match status" value="1"/>
</dbReference>
<dbReference type="Gene3D" id="1.10.3450.10">
    <property type="entry name" value="TTHA0068-like"/>
    <property type="match status" value="1"/>
</dbReference>
<dbReference type="RefSeq" id="WP_268610542.1">
    <property type="nucleotide sequence ID" value="NZ_CP113797.1"/>
</dbReference>
<dbReference type="KEGG" id="tsin:OXH18_00940"/>
<dbReference type="InterPro" id="IPR005500">
    <property type="entry name" value="DUF309"/>
</dbReference>
<gene>
    <name evidence="1" type="ORF">OXH18_00940</name>
</gene>
<organism evidence="1 2">
    <name type="scientific">Thermocoleostomius sinensis A174</name>
    <dbReference type="NCBI Taxonomy" id="2016057"/>
    <lineage>
        <taxon>Bacteria</taxon>
        <taxon>Bacillati</taxon>
        <taxon>Cyanobacteriota</taxon>
        <taxon>Cyanophyceae</taxon>
        <taxon>Oculatellales</taxon>
        <taxon>Oculatellaceae</taxon>
        <taxon>Thermocoleostomius</taxon>
    </lineage>
</organism>
<dbReference type="PANTHER" id="PTHR34796:SF1">
    <property type="entry name" value="EXPRESSED PROTEIN"/>
    <property type="match status" value="1"/>
</dbReference>
<dbReference type="EMBL" id="CP113797">
    <property type="protein sequence ID" value="WAL60593.1"/>
    <property type="molecule type" value="Genomic_DNA"/>
</dbReference>
<accession>A0A9E8ZFV4</accession>
<sequence length="142" mass="15703">MSEAVATEFWQGVEQFNQGEYYACHDTLEAIWIEASDPQKTFYQGILQVAVALYHLGNQNLRGATILLGEGINRLRRYQPDFAEIDVADLVNQCVNLLVVLQHATPDQVPLLAALVQSNHSAADADRLTLPLQLPVIAKVCS</sequence>
<keyword evidence="2" id="KW-1185">Reference proteome</keyword>
<dbReference type="AlphaFoldDB" id="A0A9E8ZFV4"/>
<protein>
    <submittedName>
        <fullName evidence="1">DUF309 domain-containing protein</fullName>
    </submittedName>
</protein>
<dbReference type="SUPFAM" id="SSF140663">
    <property type="entry name" value="TTHA0068-like"/>
    <property type="match status" value="1"/>
</dbReference>
<evidence type="ECO:0000313" key="2">
    <source>
        <dbReference type="Proteomes" id="UP001163152"/>
    </source>
</evidence>